<evidence type="ECO:0000313" key="2">
    <source>
        <dbReference type="EMBL" id="KAF3521099.1"/>
    </source>
</evidence>
<dbReference type="Proteomes" id="UP000266723">
    <property type="component" value="Unassembled WGS sequence"/>
</dbReference>
<comment type="caution">
    <text evidence="2">The sequence shown here is derived from an EMBL/GenBank/DDBJ whole genome shotgun (WGS) entry which is preliminary data.</text>
</comment>
<feature type="compositionally biased region" description="Basic and acidic residues" evidence="1">
    <location>
        <begin position="1"/>
        <end position="12"/>
    </location>
</feature>
<feature type="region of interest" description="Disordered" evidence="1">
    <location>
        <begin position="1"/>
        <end position="35"/>
    </location>
</feature>
<evidence type="ECO:0000313" key="3">
    <source>
        <dbReference type="Proteomes" id="UP000266723"/>
    </source>
</evidence>
<feature type="region of interest" description="Disordered" evidence="1">
    <location>
        <begin position="82"/>
        <end position="116"/>
    </location>
</feature>
<name>A0ABQ7B4E0_BRACR</name>
<reference evidence="2 3" key="1">
    <citation type="journal article" date="2020" name="BMC Genomics">
        <title>Intraspecific diversification of the crop wild relative Brassica cretica Lam. using demographic model selection.</title>
        <authorList>
            <person name="Kioukis A."/>
            <person name="Michalopoulou V.A."/>
            <person name="Briers L."/>
            <person name="Pirintsos S."/>
            <person name="Studholme D.J."/>
            <person name="Pavlidis P."/>
            <person name="Sarris P.F."/>
        </authorList>
    </citation>
    <scope>NUCLEOTIDE SEQUENCE [LARGE SCALE GENOMIC DNA]</scope>
    <source>
        <strain evidence="3">cv. PFS-1207/04</strain>
    </source>
</reference>
<protein>
    <submittedName>
        <fullName evidence="2">Uncharacterized protein</fullName>
    </submittedName>
</protein>
<proteinExistence type="predicted"/>
<organism evidence="2 3">
    <name type="scientific">Brassica cretica</name>
    <name type="common">Mustard</name>
    <dbReference type="NCBI Taxonomy" id="69181"/>
    <lineage>
        <taxon>Eukaryota</taxon>
        <taxon>Viridiplantae</taxon>
        <taxon>Streptophyta</taxon>
        <taxon>Embryophyta</taxon>
        <taxon>Tracheophyta</taxon>
        <taxon>Spermatophyta</taxon>
        <taxon>Magnoliopsida</taxon>
        <taxon>eudicotyledons</taxon>
        <taxon>Gunneridae</taxon>
        <taxon>Pentapetalae</taxon>
        <taxon>rosids</taxon>
        <taxon>malvids</taxon>
        <taxon>Brassicales</taxon>
        <taxon>Brassicaceae</taxon>
        <taxon>Brassiceae</taxon>
        <taxon>Brassica</taxon>
    </lineage>
</organism>
<keyword evidence="3" id="KW-1185">Reference proteome</keyword>
<evidence type="ECO:0000256" key="1">
    <source>
        <dbReference type="SAM" id="MobiDB-lite"/>
    </source>
</evidence>
<accession>A0ABQ7B4E0</accession>
<sequence length="127" mass="14642">MDELEHDNRTADKPSSINMRRPSMHTARSLLSNLEPSSRIHTTIPSKRKIHVMEPDEYDEDYRDEEINEYRGLALEEARVLKTSHETRGETSIDGNYKPSIDTHPETEPDTYSGAEIDDMVHGIYRA</sequence>
<gene>
    <name evidence="2" type="ORF">DY000_02060105</name>
</gene>
<dbReference type="EMBL" id="QGKV02001556">
    <property type="protein sequence ID" value="KAF3521099.1"/>
    <property type="molecule type" value="Genomic_DNA"/>
</dbReference>
<feature type="compositionally biased region" description="Basic and acidic residues" evidence="1">
    <location>
        <begin position="82"/>
        <end position="91"/>
    </location>
</feature>